<dbReference type="GO" id="GO:0046872">
    <property type="term" value="F:metal ion binding"/>
    <property type="evidence" value="ECO:0007669"/>
    <property type="project" value="UniProtKB-KW"/>
</dbReference>
<evidence type="ECO:0000313" key="3">
    <source>
        <dbReference type="EMBL" id="QWF72152.1"/>
    </source>
</evidence>
<keyword evidence="2" id="KW-0456">Lyase</keyword>
<dbReference type="PANTHER" id="PTHR33542">
    <property type="entry name" value="SIROHYDROCHLORIN FERROCHELATASE, CHLOROPLASTIC"/>
    <property type="match status" value="1"/>
</dbReference>
<evidence type="ECO:0000313" key="4">
    <source>
        <dbReference type="Proteomes" id="UP000676649"/>
    </source>
</evidence>
<dbReference type="PANTHER" id="PTHR33542:SF3">
    <property type="entry name" value="SIROHYDROCHLORIN FERROCHELATASE, CHLOROPLASTIC"/>
    <property type="match status" value="1"/>
</dbReference>
<gene>
    <name evidence="3" type="ORF">KEF85_06800</name>
</gene>
<dbReference type="InterPro" id="IPR050963">
    <property type="entry name" value="Sirohydro_Cobaltochel/CbiX"/>
</dbReference>
<reference evidence="3" key="1">
    <citation type="submission" date="2021-04" db="EMBL/GenBank/DDBJ databases">
        <title>Draft genome sequence data of methanotrophic Methylovulum sp. strain S1L and Methylomonas sp. strain S2AM isolated from boreal lake water columns.</title>
        <authorList>
            <person name="Rissanen A.J."/>
            <person name="Mangayil R."/>
            <person name="Svenning M.M."/>
            <person name="Khanongnuch R."/>
        </authorList>
    </citation>
    <scope>NUCLEOTIDE SEQUENCE</scope>
    <source>
        <strain evidence="3">S2AM</strain>
    </source>
</reference>
<dbReference type="Proteomes" id="UP000676649">
    <property type="component" value="Chromosome"/>
</dbReference>
<protein>
    <submittedName>
        <fullName evidence="3">CbiX/SirB N-terminal domain-containing protein</fullName>
    </submittedName>
</protein>
<proteinExistence type="predicted"/>
<accession>A0A975RAH4</accession>
<dbReference type="Gene3D" id="3.40.50.1400">
    <property type="match status" value="1"/>
</dbReference>
<dbReference type="EMBL" id="CP073754">
    <property type="protein sequence ID" value="QWF72152.1"/>
    <property type="molecule type" value="Genomic_DNA"/>
</dbReference>
<dbReference type="Pfam" id="PF01903">
    <property type="entry name" value="CbiX"/>
    <property type="match status" value="1"/>
</dbReference>
<evidence type="ECO:0000256" key="1">
    <source>
        <dbReference type="ARBA" id="ARBA00022723"/>
    </source>
</evidence>
<dbReference type="KEGG" id="mpad:KEF85_06800"/>
<dbReference type="AlphaFoldDB" id="A0A975RAH4"/>
<evidence type="ECO:0000256" key="2">
    <source>
        <dbReference type="ARBA" id="ARBA00023239"/>
    </source>
</evidence>
<dbReference type="GO" id="GO:0016829">
    <property type="term" value="F:lyase activity"/>
    <property type="evidence" value="ECO:0007669"/>
    <property type="project" value="UniProtKB-KW"/>
</dbReference>
<dbReference type="SUPFAM" id="SSF53800">
    <property type="entry name" value="Chelatase"/>
    <property type="match status" value="1"/>
</dbReference>
<organism evidence="3 4">
    <name type="scientific">Methylomonas paludis</name>
    <dbReference type="NCBI Taxonomy" id="1173101"/>
    <lineage>
        <taxon>Bacteria</taxon>
        <taxon>Pseudomonadati</taxon>
        <taxon>Pseudomonadota</taxon>
        <taxon>Gammaproteobacteria</taxon>
        <taxon>Methylococcales</taxon>
        <taxon>Methylococcaceae</taxon>
        <taxon>Methylomonas</taxon>
    </lineage>
</organism>
<name>A0A975RAH4_9GAMM</name>
<sequence>MMMLLLVAHGSRRDESNAEVKALANQLLSAESGFADIDCAFLEIAQPSIPDGLRQLIAKGALEIVVMPYFLSAGRHVSSDIPAEIEQVRVEHPEINIRMAPYLGASAEIAQIVMQQASSVLQEI</sequence>
<keyword evidence="1" id="KW-0479">Metal-binding</keyword>
<keyword evidence="4" id="KW-1185">Reference proteome</keyword>
<dbReference type="CDD" id="cd03416">
    <property type="entry name" value="CbiX_SirB_N"/>
    <property type="match status" value="1"/>
</dbReference>
<dbReference type="InterPro" id="IPR002762">
    <property type="entry name" value="CbiX-like"/>
</dbReference>
<dbReference type="RefSeq" id="WP_215584369.1">
    <property type="nucleotide sequence ID" value="NZ_CP073754.1"/>
</dbReference>